<evidence type="ECO:0000259" key="8">
    <source>
        <dbReference type="PROSITE" id="PS50011"/>
    </source>
</evidence>
<proteinExistence type="predicted"/>
<evidence type="ECO:0000256" key="6">
    <source>
        <dbReference type="ARBA" id="ARBA00022840"/>
    </source>
</evidence>
<dbReference type="EMBL" id="CDMZ01000452">
    <property type="protein sequence ID" value="CEM14680.1"/>
    <property type="molecule type" value="Genomic_DNA"/>
</dbReference>
<dbReference type="Gene3D" id="3.30.200.20">
    <property type="entry name" value="Phosphorylase Kinase, domain 1"/>
    <property type="match status" value="1"/>
</dbReference>
<dbReference type="InterPro" id="IPR000719">
    <property type="entry name" value="Prot_kinase_dom"/>
</dbReference>
<evidence type="ECO:0000256" key="4">
    <source>
        <dbReference type="ARBA" id="ARBA00022741"/>
    </source>
</evidence>
<evidence type="ECO:0000256" key="5">
    <source>
        <dbReference type="ARBA" id="ARBA00022777"/>
    </source>
</evidence>
<dbReference type="InterPro" id="IPR011009">
    <property type="entry name" value="Kinase-like_dom_sf"/>
</dbReference>
<dbReference type="SUPFAM" id="SSF56112">
    <property type="entry name" value="Protein kinase-like (PK-like)"/>
    <property type="match status" value="1"/>
</dbReference>
<keyword evidence="6" id="KW-0067">ATP-binding</keyword>
<dbReference type="InterPro" id="IPR050494">
    <property type="entry name" value="Ser_Thr_dual-spec_kinase"/>
</dbReference>
<feature type="region of interest" description="Disordered" evidence="7">
    <location>
        <begin position="387"/>
        <end position="433"/>
    </location>
</feature>
<evidence type="ECO:0000256" key="1">
    <source>
        <dbReference type="ARBA" id="ARBA00022527"/>
    </source>
</evidence>
<dbReference type="Pfam" id="PF00069">
    <property type="entry name" value="Pkinase"/>
    <property type="match status" value="1"/>
</dbReference>
<dbReference type="GO" id="GO:0005524">
    <property type="term" value="F:ATP binding"/>
    <property type="evidence" value="ECO:0007669"/>
    <property type="project" value="UniProtKB-KW"/>
</dbReference>
<dbReference type="PROSITE" id="PS50011">
    <property type="entry name" value="PROTEIN_KINASE_DOM"/>
    <property type="match status" value="1"/>
</dbReference>
<feature type="compositionally biased region" description="Gly residues" evidence="7">
    <location>
        <begin position="139"/>
        <end position="148"/>
    </location>
</feature>
<keyword evidence="2" id="KW-0597">Phosphoprotein</keyword>
<gene>
    <name evidence="9" type="ORF">Cvel_3473</name>
</gene>
<keyword evidence="5" id="KW-0418">Kinase</keyword>
<feature type="compositionally biased region" description="Gly residues" evidence="7">
    <location>
        <begin position="401"/>
        <end position="412"/>
    </location>
</feature>
<evidence type="ECO:0000313" key="9">
    <source>
        <dbReference type="EMBL" id="CEM14680.1"/>
    </source>
</evidence>
<dbReference type="Gene3D" id="1.10.510.10">
    <property type="entry name" value="Transferase(Phosphotransferase) domain 1"/>
    <property type="match status" value="1"/>
</dbReference>
<feature type="compositionally biased region" description="Basic and acidic residues" evidence="7">
    <location>
        <begin position="558"/>
        <end position="571"/>
    </location>
</feature>
<dbReference type="VEuPathDB" id="CryptoDB:Cvel_3473"/>
<organism evidence="9">
    <name type="scientific">Chromera velia CCMP2878</name>
    <dbReference type="NCBI Taxonomy" id="1169474"/>
    <lineage>
        <taxon>Eukaryota</taxon>
        <taxon>Sar</taxon>
        <taxon>Alveolata</taxon>
        <taxon>Colpodellida</taxon>
        <taxon>Chromeraceae</taxon>
        <taxon>Chromera</taxon>
    </lineage>
</organism>
<reference evidence="9" key="1">
    <citation type="submission" date="2014-11" db="EMBL/GenBank/DDBJ databases">
        <authorList>
            <person name="Otto D Thomas"/>
            <person name="Naeem Raeece"/>
        </authorList>
    </citation>
    <scope>NUCLEOTIDE SEQUENCE</scope>
</reference>
<dbReference type="SMART" id="SM00220">
    <property type="entry name" value="S_TKc"/>
    <property type="match status" value="1"/>
</dbReference>
<keyword evidence="3" id="KW-0808">Transferase</keyword>
<dbReference type="GO" id="GO:0004674">
    <property type="term" value="F:protein serine/threonine kinase activity"/>
    <property type="evidence" value="ECO:0007669"/>
    <property type="project" value="UniProtKB-KW"/>
</dbReference>
<dbReference type="PANTHER" id="PTHR24058">
    <property type="entry name" value="DUAL SPECIFICITY PROTEIN KINASE"/>
    <property type="match status" value="1"/>
</dbReference>
<keyword evidence="4" id="KW-0547">Nucleotide-binding</keyword>
<feature type="region of interest" description="Disordered" evidence="7">
    <location>
        <begin position="135"/>
        <end position="349"/>
    </location>
</feature>
<feature type="compositionally biased region" description="Polar residues" evidence="7">
    <location>
        <begin position="508"/>
        <end position="521"/>
    </location>
</feature>
<dbReference type="PROSITE" id="PS00108">
    <property type="entry name" value="PROTEIN_KINASE_ST"/>
    <property type="match status" value="1"/>
</dbReference>
<feature type="compositionally biased region" description="Polar residues" evidence="7">
    <location>
        <begin position="546"/>
        <end position="557"/>
    </location>
</feature>
<accession>A0A0G4FL27</accession>
<dbReference type="CDD" id="cd14133">
    <property type="entry name" value="PKc_DYRK_like"/>
    <property type="match status" value="1"/>
</dbReference>
<dbReference type="FunFam" id="1.10.510.10:FF:000380">
    <property type="entry name" value="Serine/threonine-protein kinase ppk15"/>
    <property type="match status" value="1"/>
</dbReference>
<dbReference type="InterPro" id="IPR008271">
    <property type="entry name" value="Ser/Thr_kinase_AS"/>
</dbReference>
<keyword evidence="1" id="KW-0723">Serine/threonine-protein kinase</keyword>
<protein>
    <recommendedName>
        <fullName evidence="8">Protein kinase domain-containing protein</fullName>
    </recommendedName>
</protein>
<evidence type="ECO:0000256" key="3">
    <source>
        <dbReference type="ARBA" id="ARBA00022679"/>
    </source>
</evidence>
<feature type="domain" description="Protein kinase" evidence="8">
    <location>
        <begin position="754"/>
        <end position="1063"/>
    </location>
</feature>
<feature type="compositionally biased region" description="Low complexity" evidence="7">
    <location>
        <begin position="204"/>
        <end position="219"/>
    </location>
</feature>
<name>A0A0G4FL27_9ALVE</name>
<feature type="compositionally biased region" description="Basic and acidic residues" evidence="7">
    <location>
        <begin position="387"/>
        <end position="398"/>
    </location>
</feature>
<feature type="compositionally biased region" description="Basic and acidic residues" evidence="7">
    <location>
        <begin position="242"/>
        <end position="273"/>
    </location>
</feature>
<feature type="compositionally biased region" description="Basic and acidic residues" evidence="7">
    <location>
        <begin position="522"/>
        <end position="538"/>
    </location>
</feature>
<dbReference type="AlphaFoldDB" id="A0A0G4FL27"/>
<dbReference type="PANTHER" id="PTHR24058:SF124">
    <property type="entry name" value="PROTEIN KINASE SUPERFAMILY PROTEIN"/>
    <property type="match status" value="1"/>
</dbReference>
<feature type="region of interest" description="Disordered" evidence="7">
    <location>
        <begin position="508"/>
        <end position="618"/>
    </location>
</feature>
<evidence type="ECO:0000256" key="7">
    <source>
        <dbReference type="SAM" id="MobiDB-lite"/>
    </source>
</evidence>
<sequence length="1072" mass="116466">MVIKKQEDLLKLVSDFLENTGRPDVATSLRKDRDVENDPVLAKALEQLQDSISGCPSLAQSQDSTMDVFSPADSNTAEIMKRLAGTANDIPDRSLNSSASDLIRVTRVIQRKERVYQESGHSSAVVDSLGAKAVASRGGNAGASGAGPGPQHSSLVHDPEASGPSQLLSSSHPQMMQAEAAGDAGATPSADTHTPSAGGHTDDPSLWSASSPHAAPAVSGGETTGVRGGDPSASRASLRCQQKTDKEKEKGEDSTVEAEKEKRGDKIGEEATRQIEGATPDEDLPAETPGAEGPLKTNKEKEREFPPASPWLPSEHYKSKRPRALQDPNNPDTEFDVEDEYRDDEDPGYRIRDIYEADLLNELQIKHSVTAQAQNALETHISSLLEGETKPILDDPEKTGGAAGGGDGGKGTSSGAQARSKGKGGHAALPEGLQLPPNLSQCLSNADAVGIALAPHLISTLTSGRIENAPPASNAAAAAGGALESEGEKGPVGDIASSVVDASDELFMSSSPSIAPTQKNGNGKERERGESKDQKTQRTEGGGATPTISLGGSTPRNATEKEACTAERERSGTPNFAGDGEGRSRGDPGAAGVRMTVYPNPNSSKPLPRTGAATGGRAMLAGEGGDGSPSSAVGGEGVKIVLDQGSQELVNQNDPVYVLQKSEAERQSSIWHDVYSAGSHSSHREKKRREREEWGRKRVRRYPASANPFYPRKGDDGATYDCFNLCVIFDRDRTGFEETKDFPVRIGSSIAGRYEVIEYLGSAAFSKAVQAYDRQTERMVCLKVIKNDKDFLDQSLDEVKLLRYLNANADPDEKNVLRLHDCIYHKEHLIIVTELLRDNLYEFAKFTRERGQEPFFTLGKLQRISKQVLEALEYTHSLRLIHCDLKPENILVKSYSKCMVKVIDFGSSCFVDDHLSAYVQSRSYRAPEVMLGCPYDEKIDIWSLGCIIAELWTGFVLFQNESVVTLLARIIGIIRRFPYHMMSRGRYVPQFFTQDGQLYQELDDASQCQAKGRRVRLLVPKKTSLWQRMRTNDQTFLNFLRDCLKVDPAQRPSASELLKHPFLDAGRYEDGL</sequence>
<feature type="compositionally biased region" description="Polar residues" evidence="7">
    <location>
        <begin position="163"/>
        <end position="174"/>
    </location>
</feature>
<evidence type="ECO:0000256" key="2">
    <source>
        <dbReference type="ARBA" id="ARBA00022553"/>
    </source>
</evidence>
<feature type="compositionally biased region" description="Acidic residues" evidence="7">
    <location>
        <begin position="333"/>
        <end position="346"/>
    </location>
</feature>